<accession>A0ABQ4HTG3</accession>
<protein>
    <submittedName>
        <fullName evidence="2">CoA transferase</fullName>
    </submittedName>
</protein>
<dbReference type="InterPro" id="IPR003673">
    <property type="entry name" value="CoA-Trfase_fam_III"/>
</dbReference>
<organism evidence="2 3">
    <name type="scientific">Micromonospora andamanensis</name>
    <dbReference type="NCBI Taxonomy" id="1287068"/>
    <lineage>
        <taxon>Bacteria</taxon>
        <taxon>Bacillati</taxon>
        <taxon>Actinomycetota</taxon>
        <taxon>Actinomycetes</taxon>
        <taxon>Micromonosporales</taxon>
        <taxon>Micromonosporaceae</taxon>
        <taxon>Micromonospora</taxon>
    </lineage>
</organism>
<dbReference type="Pfam" id="PF02515">
    <property type="entry name" value="CoA_transf_3"/>
    <property type="match status" value="1"/>
</dbReference>
<dbReference type="GO" id="GO:0016740">
    <property type="term" value="F:transferase activity"/>
    <property type="evidence" value="ECO:0007669"/>
    <property type="project" value="UniProtKB-KW"/>
</dbReference>
<keyword evidence="3" id="KW-1185">Reference proteome</keyword>
<dbReference type="PANTHER" id="PTHR48207:SF3">
    <property type="entry name" value="SUCCINATE--HYDROXYMETHYLGLUTARATE COA-TRANSFERASE"/>
    <property type="match status" value="1"/>
</dbReference>
<evidence type="ECO:0000313" key="2">
    <source>
        <dbReference type="EMBL" id="GIJ08926.1"/>
    </source>
</evidence>
<dbReference type="InterPro" id="IPR050483">
    <property type="entry name" value="CoA-transferase_III_domain"/>
</dbReference>
<dbReference type="PANTHER" id="PTHR48207">
    <property type="entry name" value="SUCCINATE--HYDROXYMETHYLGLUTARATE COA-TRANSFERASE"/>
    <property type="match status" value="1"/>
</dbReference>
<dbReference type="Proteomes" id="UP000647017">
    <property type="component" value="Unassembled WGS sequence"/>
</dbReference>
<dbReference type="InterPro" id="IPR023606">
    <property type="entry name" value="CoA-Trfase_III_dom_1_sf"/>
</dbReference>
<sequence>MENEQFFRDARDDLNGPLHGVRVLDVTKVWSGPLATCVLADLGADVVRVELPDGRDGEVPPTIPGTGLSWFRQSVNRNKRSVGADLRTDEGRRTLLSLVRVADVLVENYRPGVLARWGVGYPQCRAVRPELVYVSVSGWGQYGPGVDRSAYDPVVQAAGGWMALNGPPDGQPVRAPTFLADELAGLHAAIAALGALAHRSRTGEGQHVDVAMLDSLLFSSSGLLSLAAAGAPPQRMGNQTDFVVPANVYHCRDGDIYLAVSLDRHWRRLTALMGHPELARDPTFATNRDRLAHRSLVDAVVAGWCATVTVAEAVAALAEAGLAVSAVRELCQVADDPQVRARQMLQRIRLHNGTEAELTGPAAKFSRTPTRIRRPAPAAGADTAEVLREWTADA</sequence>
<dbReference type="RefSeq" id="WP_204005209.1">
    <property type="nucleotide sequence ID" value="NZ_BOOZ01000009.1"/>
</dbReference>
<reference evidence="2 3" key="1">
    <citation type="submission" date="2021-01" db="EMBL/GenBank/DDBJ databases">
        <title>Whole genome shotgun sequence of Verrucosispora andamanensis NBRC 109075.</title>
        <authorList>
            <person name="Komaki H."/>
            <person name="Tamura T."/>
        </authorList>
    </citation>
    <scope>NUCLEOTIDE SEQUENCE [LARGE SCALE GENOMIC DNA]</scope>
    <source>
        <strain evidence="2 3">NBRC 109075</strain>
    </source>
</reference>
<dbReference type="Gene3D" id="3.40.50.10540">
    <property type="entry name" value="Crotonobetainyl-coa:carnitine coa-transferase, domain 1"/>
    <property type="match status" value="1"/>
</dbReference>
<evidence type="ECO:0000256" key="1">
    <source>
        <dbReference type="ARBA" id="ARBA00022679"/>
    </source>
</evidence>
<dbReference type="EMBL" id="BOOZ01000009">
    <property type="protein sequence ID" value="GIJ08926.1"/>
    <property type="molecule type" value="Genomic_DNA"/>
</dbReference>
<gene>
    <name evidence="2" type="ORF">Van01_21400</name>
</gene>
<dbReference type="Gene3D" id="3.30.1540.10">
    <property type="entry name" value="formyl-coa transferase, domain 3"/>
    <property type="match status" value="1"/>
</dbReference>
<dbReference type="SUPFAM" id="SSF89796">
    <property type="entry name" value="CoA-transferase family III (CaiB/BaiF)"/>
    <property type="match status" value="1"/>
</dbReference>
<name>A0ABQ4HTG3_9ACTN</name>
<comment type="caution">
    <text evidence="2">The sequence shown here is derived from an EMBL/GenBank/DDBJ whole genome shotgun (WGS) entry which is preliminary data.</text>
</comment>
<dbReference type="InterPro" id="IPR044855">
    <property type="entry name" value="CoA-Trfase_III_dom3_sf"/>
</dbReference>
<keyword evidence="1 2" id="KW-0808">Transferase</keyword>
<proteinExistence type="predicted"/>
<evidence type="ECO:0000313" key="3">
    <source>
        <dbReference type="Proteomes" id="UP000647017"/>
    </source>
</evidence>